<evidence type="ECO:0000256" key="4">
    <source>
        <dbReference type="ARBA" id="ARBA00022737"/>
    </source>
</evidence>
<dbReference type="Proteomes" id="UP001292079">
    <property type="component" value="Unassembled WGS sequence"/>
</dbReference>
<dbReference type="SUPFAM" id="SSF57716">
    <property type="entry name" value="Glucocorticoid receptor-like (DNA-binding domain)"/>
    <property type="match status" value="4"/>
</dbReference>
<evidence type="ECO:0000259" key="12">
    <source>
        <dbReference type="PROSITE" id="PS50023"/>
    </source>
</evidence>
<dbReference type="Pfam" id="PF00412">
    <property type="entry name" value="LIM"/>
    <property type="match status" value="2"/>
</dbReference>
<reference evidence="13" key="1">
    <citation type="submission" date="2022-04" db="EMBL/GenBank/DDBJ databases">
        <authorList>
            <person name="Xu L."/>
            <person name="Lv Z."/>
        </authorList>
    </citation>
    <scope>NUCLEOTIDE SEQUENCE</scope>
    <source>
        <strain evidence="13">LV_2022a</strain>
    </source>
</reference>
<dbReference type="PROSITE" id="PS50023">
    <property type="entry name" value="LIM_DOMAIN_2"/>
    <property type="match status" value="2"/>
</dbReference>
<dbReference type="PROSITE" id="PS00478">
    <property type="entry name" value="LIM_DOMAIN_1"/>
    <property type="match status" value="2"/>
</dbReference>
<keyword evidence="8" id="KW-0539">Nucleus</keyword>
<keyword evidence="6" id="KW-0007">Acetylation</keyword>
<dbReference type="CDD" id="cd09326">
    <property type="entry name" value="LIM_CRP_like"/>
    <property type="match status" value="1"/>
</dbReference>
<accession>A0AAE1Z7V8</accession>
<evidence type="ECO:0000256" key="6">
    <source>
        <dbReference type="ARBA" id="ARBA00022990"/>
    </source>
</evidence>
<dbReference type="AlphaFoldDB" id="A0AAE1Z7V8"/>
<evidence type="ECO:0000256" key="3">
    <source>
        <dbReference type="ARBA" id="ARBA00022723"/>
    </source>
</evidence>
<comment type="caution">
    <text evidence="13">The sequence shown here is derived from an EMBL/GenBank/DDBJ whole genome shotgun (WGS) entry which is preliminary data.</text>
</comment>
<organism evidence="13 14">
    <name type="scientific">Schistosoma mekongi</name>
    <name type="common">Parasitic worm</name>
    <dbReference type="NCBI Taxonomy" id="38744"/>
    <lineage>
        <taxon>Eukaryota</taxon>
        <taxon>Metazoa</taxon>
        <taxon>Spiralia</taxon>
        <taxon>Lophotrochozoa</taxon>
        <taxon>Platyhelminthes</taxon>
        <taxon>Trematoda</taxon>
        <taxon>Digenea</taxon>
        <taxon>Strigeidida</taxon>
        <taxon>Schistosomatoidea</taxon>
        <taxon>Schistosomatidae</taxon>
        <taxon>Schistosoma</taxon>
    </lineage>
</organism>
<sequence length="213" mass="24340">MKNRFEPITCPVCSKNVYFAEEVRAMGRAFHRQCFKCCQCSKSLDSFTVNDHKGFLYCKNCYAKSYGPHIYGFTTNGALARSSYDLQDCTKLNGYSRSHSPLTNYSPNYHHQDNSTNWELSGNYIPRTVRTRWSSGNCELNRCANCPDIVYANERIDAVGKVFHRLCFKCTDCQRLLDRGSACDHNREVFCQNCYTKNFGSKGIKAGTNLRCA</sequence>
<dbReference type="GO" id="GO:0060537">
    <property type="term" value="P:muscle tissue development"/>
    <property type="evidence" value="ECO:0007669"/>
    <property type="project" value="TreeGrafter"/>
</dbReference>
<name>A0AAE1Z7V8_SCHME</name>
<keyword evidence="3 11" id="KW-0479">Metal-binding</keyword>
<keyword evidence="5 11" id="KW-0862">Zinc</keyword>
<dbReference type="FunFam" id="2.10.110.10:FF:000001">
    <property type="entry name" value="Cysteine and glycine-rich protein 1"/>
    <property type="match status" value="1"/>
</dbReference>
<dbReference type="GO" id="GO:0046872">
    <property type="term" value="F:metal ion binding"/>
    <property type="evidence" value="ECO:0007669"/>
    <property type="project" value="UniProtKB-KW"/>
</dbReference>
<gene>
    <name evidence="13" type="ORF">MN116_008048</name>
</gene>
<comment type="subcellular location">
    <subcellularLocation>
        <location evidence="1">Nucleus</location>
    </subcellularLocation>
</comment>
<dbReference type="GO" id="GO:0008307">
    <property type="term" value="F:structural constituent of muscle"/>
    <property type="evidence" value="ECO:0007669"/>
    <property type="project" value="TreeGrafter"/>
</dbReference>
<feature type="domain" description="LIM zinc-binding" evidence="12">
    <location>
        <begin position="8"/>
        <end position="68"/>
    </location>
</feature>
<dbReference type="GO" id="GO:0045214">
    <property type="term" value="P:sarcomere organization"/>
    <property type="evidence" value="ECO:0007669"/>
    <property type="project" value="TreeGrafter"/>
</dbReference>
<dbReference type="InterPro" id="IPR001781">
    <property type="entry name" value="Znf_LIM"/>
</dbReference>
<evidence type="ECO:0000256" key="11">
    <source>
        <dbReference type="PROSITE-ProRule" id="PRU00125"/>
    </source>
</evidence>
<proteinExistence type="predicted"/>
<dbReference type="FunFam" id="2.10.110.10:FF:000054">
    <property type="entry name" value="Cysteine-rich protein 1"/>
    <property type="match status" value="1"/>
</dbReference>
<dbReference type="GO" id="GO:0042805">
    <property type="term" value="F:actinin binding"/>
    <property type="evidence" value="ECO:0007669"/>
    <property type="project" value="TreeGrafter"/>
</dbReference>
<comment type="function">
    <text evidence="9">Seems to have a role in zinc absorption and may function as an intracellular zinc transport protein.</text>
</comment>
<evidence type="ECO:0000256" key="2">
    <source>
        <dbReference type="ARBA" id="ARBA00022481"/>
    </source>
</evidence>
<dbReference type="SMART" id="SM00132">
    <property type="entry name" value="LIM"/>
    <property type="match status" value="2"/>
</dbReference>
<reference evidence="13" key="2">
    <citation type="journal article" date="2023" name="Infect Dis Poverty">
        <title>Chromosome-scale genome of the human blood fluke Schistosoma mekongi and its implications for public health.</title>
        <authorList>
            <person name="Zhou M."/>
            <person name="Xu L."/>
            <person name="Xu D."/>
            <person name="Chen W."/>
            <person name="Khan J."/>
            <person name="Hu Y."/>
            <person name="Huang H."/>
            <person name="Wei H."/>
            <person name="Zhang Y."/>
            <person name="Chusongsang P."/>
            <person name="Tanasarnprasert K."/>
            <person name="Hu X."/>
            <person name="Limpanont Y."/>
            <person name="Lv Z."/>
        </authorList>
    </citation>
    <scope>NUCLEOTIDE SEQUENCE</scope>
    <source>
        <strain evidence="13">LV_2022a</strain>
    </source>
</reference>
<evidence type="ECO:0000313" key="13">
    <source>
        <dbReference type="EMBL" id="KAK4468887.1"/>
    </source>
</evidence>
<evidence type="ECO:0000256" key="1">
    <source>
        <dbReference type="ARBA" id="ARBA00004123"/>
    </source>
</evidence>
<keyword evidence="7 11" id="KW-0440">LIM domain</keyword>
<dbReference type="PANTHER" id="PTHR24215">
    <property type="entry name" value="RHO-GTPASE-ACTIVATING PROTEIN LRG1"/>
    <property type="match status" value="1"/>
</dbReference>
<evidence type="ECO:0000256" key="8">
    <source>
        <dbReference type="ARBA" id="ARBA00023242"/>
    </source>
</evidence>
<dbReference type="GO" id="GO:0005634">
    <property type="term" value="C:nucleus"/>
    <property type="evidence" value="ECO:0007669"/>
    <property type="project" value="UniProtKB-SubCell"/>
</dbReference>
<dbReference type="EMBL" id="JALJAT010000006">
    <property type="protein sequence ID" value="KAK4468887.1"/>
    <property type="molecule type" value="Genomic_DNA"/>
</dbReference>
<feature type="domain" description="LIM zinc-binding" evidence="12">
    <location>
        <begin position="141"/>
        <end position="201"/>
    </location>
</feature>
<keyword evidence="4" id="KW-0677">Repeat</keyword>
<evidence type="ECO:0000256" key="7">
    <source>
        <dbReference type="ARBA" id="ARBA00023038"/>
    </source>
</evidence>
<evidence type="ECO:0000313" key="14">
    <source>
        <dbReference type="Proteomes" id="UP001292079"/>
    </source>
</evidence>
<evidence type="ECO:0000256" key="5">
    <source>
        <dbReference type="ARBA" id="ARBA00022833"/>
    </source>
</evidence>
<dbReference type="PANTHER" id="PTHR24215:SF35">
    <property type="entry name" value="MUSCLE LIM PROTEIN MLP84B"/>
    <property type="match status" value="1"/>
</dbReference>
<evidence type="ECO:0000256" key="10">
    <source>
        <dbReference type="ARBA" id="ARBA00072537"/>
    </source>
</evidence>
<evidence type="ECO:0000256" key="9">
    <source>
        <dbReference type="ARBA" id="ARBA00055254"/>
    </source>
</evidence>
<protein>
    <recommendedName>
        <fullName evidence="10">Cysteine-rich protein 1</fullName>
    </recommendedName>
</protein>
<dbReference type="Gene3D" id="2.10.110.10">
    <property type="entry name" value="Cysteine Rich Protein"/>
    <property type="match status" value="2"/>
</dbReference>
<keyword evidence="2" id="KW-0488">Methylation</keyword>
<keyword evidence="14" id="KW-1185">Reference proteome</keyword>
<dbReference type="GO" id="GO:0030018">
    <property type="term" value="C:Z disc"/>
    <property type="evidence" value="ECO:0007669"/>
    <property type="project" value="TreeGrafter"/>
</dbReference>